<dbReference type="InterPro" id="IPR029052">
    <property type="entry name" value="Metallo-depent_PP-like"/>
</dbReference>
<gene>
    <name evidence="2" type="ORF">LCGC14_0881280</name>
</gene>
<sequence>MCFQISSKVNHRKVVTFEAMNTASIRIKDHNFIMYPSGVLFWEEKSMLLISDVHLGKVSHFRKFGAAVPQKAVQKNFDVMDEAIAYFKPEHLIFMGDLFHSALNQEWNLFEKWTKTIHANIILVVGNHDIISPVKYEDLKIQVVSEIQLEGFLLTHHPEKRDSFFNFCGHVHPSIKMVGLGRQSARLRCFYKSEHQLVLPAFGEFTGSYTLEPIEGCEVFALLGDSVLPVPIKEKKRKGRYSK</sequence>
<dbReference type="CDD" id="cd07391">
    <property type="entry name" value="MPP_PF1019"/>
    <property type="match status" value="1"/>
</dbReference>
<feature type="domain" description="Calcineurin-like phosphoesterase" evidence="1">
    <location>
        <begin position="48"/>
        <end position="139"/>
    </location>
</feature>
<dbReference type="EMBL" id="LAZR01002773">
    <property type="protein sequence ID" value="KKN25785.1"/>
    <property type="molecule type" value="Genomic_DNA"/>
</dbReference>
<organism evidence="2">
    <name type="scientific">marine sediment metagenome</name>
    <dbReference type="NCBI Taxonomy" id="412755"/>
    <lineage>
        <taxon>unclassified sequences</taxon>
        <taxon>metagenomes</taxon>
        <taxon>ecological metagenomes</taxon>
    </lineage>
</organism>
<dbReference type="Gene3D" id="3.60.21.10">
    <property type="match status" value="1"/>
</dbReference>
<dbReference type="PANTHER" id="PTHR39323">
    <property type="entry name" value="BLR1149 PROTEIN"/>
    <property type="match status" value="1"/>
</dbReference>
<evidence type="ECO:0000259" key="1">
    <source>
        <dbReference type="Pfam" id="PF00149"/>
    </source>
</evidence>
<proteinExistence type="predicted"/>
<accession>A0A0F9P1V3</accession>
<protein>
    <recommendedName>
        <fullName evidence="1">Calcineurin-like phosphoesterase domain-containing protein</fullName>
    </recommendedName>
</protein>
<dbReference type="Pfam" id="PF00149">
    <property type="entry name" value="Metallophos"/>
    <property type="match status" value="1"/>
</dbReference>
<dbReference type="SUPFAM" id="SSF56300">
    <property type="entry name" value="Metallo-dependent phosphatases"/>
    <property type="match status" value="1"/>
</dbReference>
<reference evidence="2" key="1">
    <citation type="journal article" date="2015" name="Nature">
        <title>Complex archaea that bridge the gap between prokaryotes and eukaryotes.</title>
        <authorList>
            <person name="Spang A."/>
            <person name="Saw J.H."/>
            <person name="Jorgensen S.L."/>
            <person name="Zaremba-Niedzwiedzka K."/>
            <person name="Martijn J."/>
            <person name="Lind A.E."/>
            <person name="van Eijk R."/>
            <person name="Schleper C."/>
            <person name="Guy L."/>
            <person name="Ettema T.J."/>
        </authorList>
    </citation>
    <scope>NUCLEOTIDE SEQUENCE</scope>
</reference>
<dbReference type="AlphaFoldDB" id="A0A0F9P1V3"/>
<dbReference type="GO" id="GO:0016787">
    <property type="term" value="F:hydrolase activity"/>
    <property type="evidence" value="ECO:0007669"/>
    <property type="project" value="InterPro"/>
</dbReference>
<evidence type="ECO:0000313" key="2">
    <source>
        <dbReference type="EMBL" id="KKN25785.1"/>
    </source>
</evidence>
<dbReference type="PANTHER" id="PTHR39323:SF1">
    <property type="entry name" value="BLR1149 PROTEIN"/>
    <property type="match status" value="1"/>
</dbReference>
<dbReference type="NCBIfam" id="TIGR04123">
    <property type="entry name" value="P_estr_lig_assc"/>
    <property type="match status" value="1"/>
</dbReference>
<name>A0A0F9P1V3_9ZZZZ</name>
<dbReference type="InterPro" id="IPR026336">
    <property type="entry name" value="PdeM-like"/>
</dbReference>
<comment type="caution">
    <text evidence="2">The sequence shown here is derived from an EMBL/GenBank/DDBJ whole genome shotgun (WGS) entry which is preliminary data.</text>
</comment>
<dbReference type="InterPro" id="IPR004843">
    <property type="entry name" value="Calcineurin-like_PHP"/>
</dbReference>